<proteinExistence type="inferred from homology"/>
<feature type="coiled-coil region" evidence="4">
    <location>
        <begin position="742"/>
        <end position="769"/>
    </location>
</feature>
<evidence type="ECO:0000313" key="7">
    <source>
        <dbReference type="Ensembl" id="ENSORLP00020015822.1"/>
    </source>
</evidence>
<feature type="compositionally biased region" description="Basic and acidic residues" evidence="5">
    <location>
        <begin position="125"/>
        <end position="137"/>
    </location>
</feature>
<dbReference type="InterPro" id="IPR001715">
    <property type="entry name" value="CH_dom"/>
</dbReference>
<feature type="compositionally biased region" description="Low complexity" evidence="5">
    <location>
        <begin position="830"/>
        <end position="848"/>
    </location>
</feature>
<name>A0A3P9L5G7_ORYLA</name>
<feature type="region of interest" description="Disordered" evidence="5">
    <location>
        <begin position="117"/>
        <end position="160"/>
    </location>
</feature>
<feature type="compositionally biased region" description="Basic and acidic residues" evidence="5">
    <location>
        <begin position="147"/>
        <end position="160"/>
    </location>
</feature>
<evidence type="ECO:0000256" key="2">
    <source>
        <dbReference type="ARBA" id="ARBA00023054"/>
    </source>
</evidence>
<organism evidence="7 8">
    <name type="scientific">Oryzias latipes</name>
    <name type="common">Japanese rice fish</name>
    <name type="synonym">Japanese killifish</name>
    <dbReference type="NCBI Taxonomy" id="8090"/>
    <lineage>
        <taxon>Eukaryota</taxon>
        <taxon>Metazoa</taxon>
        <taxon>Chordata</taxon>
        <taxon>Craniata</taxon>
        <taxon>Vertebrata</taxon>
        <taxon>Euteleostomi</taxon>
        <taxon>Actinopterygii</taxon>
        <taxon>Neopterygii</taxon>
        <taxon>Teleostei</taxon>
        <taxon>Neoteleostei</taxon>
        <taxon>Acanthomorphata</taxon>
        <taxon>Ovalentaria</taxon>
        <taxon>Atherinomorphae</taxon>
        <taxon>Beloniformes</taxon>
        <taxon>Adrianichthyidae</taxon>
        <taxon>Oryziinae</taxon>
        <taxon>Oryzias</taxon>
    </lineage>
</organism>
<feature type="compositionally biased region" description="Low complexity" evidence="5">
    <location>
        <begin position="343"/>
        <end position="354"/>
    </location>
</feature>
<feature type="compositionally biased region" description="Polar residues" evidence="5">
    <location>
        <begin position="512"/>
        <end position="524"/>
    </location>
</feature>
<dbReference type="PANTHER" id="PTHR23167">
    <property type="entry name" value="CALPONIN HOMOLOGY DOMAIN-CONTAINING PROTEIN DDB_G0272472-RELATED"/>
    <property type="match status" value="1"/>
</dbReference>
<protein>
    <recommendedName>
        <fullName evidence="6">Calponin-homology (CH) domain-containing protein</fullName>
    </recommendedName>
</protein>
<feature type="region of interest" description="Disordered" evidence="5">
    <location>
        <begin position="54"/>
        <end position="77"/>
    </location>
</feature>
<feature type="compositionally biased region" description="Polar residues" evidence="5">
    <location>
        <begin position="326"/>
        <end position="335"/>
    </location>
</feature>
<dbReference type="Gene3D" id="1.10.418.10">
    <property type="entry name" value="Calponin-like domain"/>
    <property type="match status" value="1"/>
</dbReference>
<feature type="compositionally biased region" description="Low complexity" evidence="5">
    <location>
        <begin position="229"/>
        <end position="243"/>
    </location>
</feature>
<feature type="compositionally biased region" description="Polar residues" evidence="5">
    <location>
        <begin position="533"/>
        <end position="545"/>
    </location>
</feature>
<dbReference type="InterPro" id="IPR022189">
    <property type="entry name" value="SMTN"/>
</dbReference>
<dbReference type="CDD" id="cd21259">
    <property type="entry name" value="CH_SMTNB"/>
    <property type="match status" value="1"/>
</dbReference>
<evidence type="ECO:0000259" key="6">
    <source>
        <dbReference type="PROSITE" id="PS50021"/>
    </source>
</evidence>
<evidence type="ECO:0000256" key="3">
    <source>
        <dbReference type="ARBA" id="ARBA00061655"/>
    </source>
</evidence>
<dbReference type="SUPFAM" id="SSF47576">
    <property type="entry name" value="Calponin-homology domain, CH-domain"/>
    <property type="match status" value="1"/>
</dbReference>
<keyword evidence="2 4" id="KW-0175">Coiled coil</keyword>
<accession>A0A3P9L5G7</accession>
<comment type="similarity">
    <text evidence="3">Belongs to the smoothelin family.</text>
</comment>
<dbReference type="Pfam" id="PF00307">
    <property type="entry name" value="CH"/>
    <property type="match status" value="1"/>
</dbReference>
<dbReference type="Ensembl" id="ENSORLT00020033606.1">
    <property type="protein sequence ID" value="ENSORLP00020015822.1"/>
    <property type="gene ID" value="ENSORLG00020016830.1"/>
</dbReference>
<feature type="region of interest" description="Disordered" evidence="5">
    <location>
        <begin position="455"/>
        <end position="480"/>
    </location>
</feature>
<dbReference type="AlphaFoldDB" id="A0A3P9L5G7"/>
<dbReference type="PROSITE" id="PS50021">
    <property type="entry name" value="CH"/>
    <property type="match status" value="1"/>
</dbReference>
<reference evidence="7" key="4">
    <citation type="submission" date="2025-09" db="UniProtKB">
        <authorList>
            <consortium name="Ensembl"/>
        </authorList>
    </citation>
    <scope>IDENTIFICATION</scope>
    <source>
        <strain evidence="7">HNI</strain>
    </source>
</reference>
<sequence>MSVETYSALDETSLRALLDGTVDLDERHLIRSAIRELRRREIEDLEASLASKRFRPTRLNQQEDKENLHSSESNENLDTLSEQLQSIQDIDELTKMLRSSSKYEERKMIRASIRRIRDQQLQGQTEHDITSARHLEPESVESQSSKGTREAGREKQGELECVRSQIQELKSQQTQHSRDLQSQGFKSSMMLVLDHPGKDSDSGSLLIRPQPETLPSETNLVLSHRQRSDSSASENSVSSAHSRSNLDSVASERSQVSSVLARRDSGASDKSSSSSQCEHLDSSTSEKSISSVIHSRQRLGSDVTDSCVRPQLGSRSSDILSMLARTRTNSSMSVSSEERGPAEEVTSSSTYSTDSETEKSRSPTSIQTQSNHDHVSDNEQPDGAGLSRQNPVNGLPSSTSNKETADVQKPKKTLNSSLSFRHVNERKYAPEKKDAVLEQIHRTSSVRDRMRKFTEASQSPNIPSLKKTPLKNGITPGSSSQHVSRAAALFTHTAASLSTSGDTPARPRADSASRTITASHSQATLHPGGVANSPLSSIGQSQDITGGTRFPAEKDVHASVESKEDSTSGRPAGEKDADMKTFLSIEIKDGRATTTSTMPAPRGNVVPITSMTPRITTLGQKQELTLGLRPTPFKMSSSTFSSGPSIKMETEPVVASEPVFSAKPSLQVTRHIPPTPSEPCSQVKPVESSGKLTEEQLAAIEDEDVLDKMLDQSKDFEERRMIRAALRDLRKKNREAMLGCTQEELDQRLKERETRLQELLQQRDRAQRAHAGPGAGEVVVKKVEKSADGSTISQVTKTNRFTQSDDMNKSSTTVETSYVQKIDRGTLHSKSFSYTSSSTSNTSKKVGSVFDREDDTPSRALERRQAERRKEVARAQTMPKTSAMQARKAMMEKLEKEGGGPFNQVVAKVNRVQRSTSFGVPNANSIKQMLLDWCRAKTRSYEHVDIQNFSSSWSDGMAFCALVHSFFPDAFDYSCLSPSNRRHNFEVAFSAAERLVDCPQLLDVEDMVKMREPDWKCVYTYLQEFYRGLVTKGLVKTKNSS</sequence>
<feature type="compositionally biased region" description="Low complexity" evidence="5">
    <location>
        <begin position="282"/>
        <end position="294"/>
    </location>
</feature>
<feature type="compositionally biased region" description="Basic and acidic residues" evidence="5">
    <location>
        <begin position="855"/>
        <end position="873"/>
    </location>
</feature>
<dbReference type="SMART" id="SM00033">
    <property type="entry name" value="CH"/>
    <property type="match status" value="1"/>
</dbReference>
<feature type="region of interest" description="Disordered" evidence="5">
    <location>
        <begin position="192"/>
        <end position="312"/>
    </location>
</feature>
<reference evidence="7" key="3">
    <citation type="submission" date="2025-08" db="UniProtKB">
        <authorList>
            <consortium name="Ensembl"/>
        </authorList>
    </citation>
    <scope>IDENTIFICATION</scope>
    <source>
        <strain evidence="7">HNI</strain>
    </source>
</reference>
<dbReference type="PANTHER" id="PTHR23167:SF52">
    <property type="entry name" value="SMOOTHELIN"/>
    <property type="match status" value="1"/>
</dbReference>
<reference key="1">
    <citation type="journal article" date="2007" name="Nature">
        <title>The medaka draft genome and insights into vertebrate genome evolution.</title>
        <authorList>
            <person name="Kasahara M."/>
            <person name="Naruse K."/>
            <person name="Sasaki S."/>
            <person name="Nakatani Y."/>
            <person name="Qu W."/>
            <person name="Ahsan B."/>
            <person name="Yamada T."/>
            <person name="Nagayasu Y."/>
            <person name="Doi K."/>
            <person name="Kasai Y."/>
            <person name="Jindo T."/>
            <person name="Kobayashi D."/>
            <person name="Shimada A."/>
            <person name="Toyoda A."/>
            <person name="Kuroki Y."/>
            <person name="Fujiyama A."/>
            <person name="Sasaki T."/>
            <person name="Shimizu A."/>
            <person name="Asakawa S."/>
            <person name="Shimizu N."/>
            <person name="Hashimoto S."/>
            <person name="Yang J."/>
            <person name="Lee Y."/>
            <person name="Matsushima K."/>
            <person name="Sugano S."/>
            <person name="Sakaizumi M."/>
            <person name="Narita T."/>
            <person name="Ohishi K."/>
            <person name="Haga S."/>
            <person name="Ohta F."/>
            <person name="Nomoto H."/>
            <person name="Nogata K."/>
            <person name="Morishita T."/>
            <person name="Endo T."/>
            <person name="Shin-I T."/>
            <person name="Takeda H."/>
            <person name="Morishita S."/>
            <person name="Kohara Y."/>
        </authorList>
    </citation>
    <scope>NUCLEOTIDE SEQUENCE [LARGE SCALE GENOMIC DNA]</scope>
    <source>
        <strain>Hd-rR</strain>
    </source>
</reference>
<dbReference type="InterPro" id="IPR036872">
    <property type="entry name" value="CH_dom_sf"/>
</dbReference>
<dbReference type="Pfam" id="PF12510">
    <property type="entry name" value="Smoothelin"/>
    <property type="match status" value="3"/>
</dbReference>
<feature type="compositionally biased region" description="Polar residues" evidence="5">
    <location>
        <begin position="245"/>
        <end position="258"/>
    </location>
</feature>
<dbReference type="InterPro" id="IPR050540">
    <property type="entry name" value="F-actin_Monoox_Mical"/>
</dbReference>
<evidence type="ECO:0000256" key="4">
    <source>
        <dbReference type="SAM" id="Coils"/>
    </source>
</evidence>
<feature type="compositionally biased region" description="Basic and acidic residues" evidence="5">
    <location>
        <begin position="551"/>
        <end position="578"/>
    </location>
</feature>
<evidence type="ECO:0000256" key="5">
    <source>
        <dbReference type="SAM" id="MobiDB-lite"/>
    </source>
</evidence>
<feature type="region of interest" description="Disordered" evidence="5">
    <location>
        <begin position="670"/>
        <end position="689"/>
    </location>
</feature>
<keyword evidence="1" id="KW-0597">Phosphoprotein</keyword>
<feature type="region of interest" description="Disordered" evidence="5">
    <location>
        <begin position="495"/>
        <end position="578"/>
    </location>
</feature>
<evidence type="ECO:0000256" key="1">
    <source>
        <dbReference type="ARBA" id="ARBA00022553"/>
    </source>
</evidence>
<dbReference type="FunFam" id="1.10.418.10:FF:000009">
    <property type="entry name" value="smoothelin isoform X2"/>
    <property type="match status" value="1"/>
</dbReference>
<feature type="region of interest" description="Disordered" evidence="5">
    <location>
        <begin position="830"/>
        <end position="884"/>
    </location>
</feature>
<feature type="domain" description="Calponin-homology (CH)" evidence="6">
    <location>
        <begin position="924"/>
        <end position="1030"/>
    </location>
</feature>
<feature type="compositionally biased region" description="Polar residues" evidence="5">
    <location>
        <begin position="387"/>
        <end position="402"/>
    </location>
</feature>
<reference evidence="7 8" key="2">
    <citation type="submission" date="2017-04" db="EMBL/GenBank/DDBJ databases">
        <title>CpG methylation of centromeres and impact of large insertions on vertebrate speciation.</title>
        <authorList>
            <person name="Ichikawa K."/>
            <person name="Yoshimura J."/>
            <person name="Morishita S."/>
        </authorList>
    </citation>
    <scope>NUCLEOTIDE SEQUENCE</scope>
    <source>
        <strain evidence="7 8">HNI</strain>
    </source>
</reference>
<feature type="region of interest" description="Disordered" evidence="5">
    <location>
        <begin position="326"/>
        <end position="426"/>
    </location>
</feature>
<evidence type="ECO:0000313" key="8">
    <source>
        <dbReference type="Proteomes" id="UP000265180"/>
    </source>
</evidence>
<dbReference type="Proteomes" id="UP000265180">
    <property type="component" value="Chromosome 9"/>
</dbReference>